<evidence type="ECO:0000313" key="1">
    <source>
        <dbReference type="EMBL" id="SMG52548.1"/>
    </source>
</evidence>
<reference evidence="2" key="1">
    <citation type="submission" date="2017-04" db="EMBL/GenBank/DDBJ databases">
        <authorList>
            <person name="Varghese N."/>
            <person name="Submissions S."/>
        </authorList>
    </citation>
    <scope>NUCLEOTIDE SEQUENCE [LARGE SCALE GENOMIC DNA]</scope>
    <source>
        <strain evidence="2">DSM 4125</strain>
    </source>
</reference>
<proteinExistence type="predicted"/>
<dbReference type="RefSeq" id="WP_139828110.1">
    <property type="nucleotide sequence ID" value="NZ_FXAW01000011.1"/>
</dbReference>
<evidence type="ECO:0000313" key="2">
    <source>
        <dbReference type="Proteomes" id="UP000193804"/>
    </source>
</evidence>
<dbReference type="Proteomes" id="UP000193804">
    <property type="component" value="Unassembled WGS sequence"/>
</dbReference>
<name>A0A1X7LFB8_9BACT</name>
<dbReference type="STRING" id="1028.SAMN05661096_03970"/>
<dbReference type="AlphaFoldDB" id="A0A1X7LFB8"/>
<dbReference type="OrthoDB" id="1049785at2"/>
<dbReference type="EMBL" id="FXAW01000011">
    <property type="protein sequence ID" value="SMG52548.1"/>
    <property type="molecule type" value="Genomic_DNA"/>
</dbReference>
<protein>
    <submittedName>
        <fullName evidence="1">Uncharacterized protein</fullName>
    </submittedName>
</protein>
<organism evidence="1 2">
    <name type="scientific">Marivirga sericea</name>
    <dbReference type="NCBI Taxonomy" id="1028"/>
    <lineage>
        <taxon>Bacteria</taxon>
        <taxon>Pseudomonadati</taxon>
        <taxon>Bacteroidota</taxon>
        <taxon>Cytophagia</taxon>
        <taxon>Cytophagales</taxon>
        <taxon>Marivirgaceae</taxon>
        <taxon>Marivirga</taxon>
    </lineage>
</organism>
<gene>
    <name evidence="1" type="ORF">SAMN05661096_03970</name>
</gene>
<accession>A0A1X7LFB8</accession>
<keyword evidence="2" id="KW-1185">Reference proteome</keyword>
<sequence>MKNLTLAVITLLSLGFMLRSQQERLQSIKHIEAKDTKTENQKSEYSDFERIDIGPKLPAIKDLVRIHPTGPCADRYEQSFPFNPVAETNIPCRFPHGERFQSYDNGNQFGQYKGYSCHL</sequence>